<dbReference type="PATRIC" id="fig|1454001.3.peg.3479"/>
<feature type="domain" description="PIN" evidence="1">
    <location>
        <begin position="2"/>
        <end position="108"/>
    </location>
</feature>
<dbReference type="Proteomes" id="UP000020218">
    <property type="component" value="Unassembled WGS sequence"/>
</dbReference>
<dbReference type="PANTHER" id="PTHR34610">
    <property type="entry name" value="SSL7007 PROTEIN"/>
    <property type="match status" value="1"/>
</dbReference>
<name>A0A011PFV9_9PROT</name>
<dbReference type="Pfam" id="PF13470">
    <property type="entry name" value="PIN_3"/>
    <property type="match status" value="1"/>
</dbReference>
<dbReference type="AlphaFoldDB" id="A0A011PFV9"/>
<reference evidence="2" key="1">
    <citation type="submission" date="2014-02" db="EMBL/GenBank/DDBJ databases">
        <title>Expanding our view of genomic diversity in Candidatus Accumulibacter clades.</title>
        <authorList>
            <person name="Skennerton C.T."/>
            <person name="Barr J.J."/>
            <person name="Slater F.R."/>
            <person name="Bond P.L."/>
            <person name="Tyson G.W."/>
        </authorList>
    </citation>
    <scope>NUCLEOTIDE SEQUENCE [LARGE SCALE GENOMIC DNA]</scope>
</reference>
<organism evidence="2 3">
    <name type="scientific">Candidatus Accumulibacter adjunctus</name>
    <dbReference type="NCBI Taxonomy" id="1454001"/>
    <lineage>
        <taxon>Bacteria</taxon>
        <taxon>Pseudomonadati</taxon>
        <taxon>Pseudomonadota</taxon>
        <taxon>Betaproteobacteria</taxon>
        <taxon>Candidatus Accumulibacter</taxon>
    </lineage>
</organism>
<evidence type="ECO:0000313" key="2">
    <source>
        <dbReference type="EMBL" id="EXI65169.1"/>
    </source>
</evidence>
<protein>
    <submittedName>
        <fullName evidence="2">Toxin-antitoxin system toxin component, PIN family</fullName>
    </submittedName>
</protein>
<evidence type="ECO:0000313" key="3">
    <source>
        <dbReference type="Proteomes" id="UP000020218"/>
    </source>
</evidence>
<sequence>MKVVIDTNVLLSAVIRDRLPEKVLRWCLANDDVRWLVSPAILAEYLEVIQRPRFALPPEVIDWWASLLTADTVMTPMRPAPDFPRDRKDAPFLACAGGHSADYLITGDGDFSEARHLIPQVKIVSVREFALAVGLDST</sequence>
<accession>A0A011PFV9</accession>
<dbReference type="InterPro" id="IPR002716">
    <property type="entry name" value="PIN_dom"/>
</dbReference>
<proteinExistence type="predicted"/>
<dbReference type="InterPro" id="IPR029060">
    <property type="entry name" value="PIN-like_dom_sf"/>
</dbReference>
<gene>
    <name evidence="2" type="ORF">AW08_03441</name>
</gene>
<evidence type="ECO:0000259" key="1">
    <source>
        <dbReference type="Pfam" id="PF13470"/>
    </source>
</evidence>
<comment type="caution">
    <text evidence="2">The sequence shown here is derived from an EMBL/GenBank/DDBJ whole genome shotgun (WGS) entry which is preliminary data.</text>
</comment>
<keyword evidence="3" id="KW-1185">Reference proteome</keyword>
<dbReference type="InterPro" id="IPR002850">
    <property type="entry name" value="PIN_toxin-like"/>
</dbReference>
<dbReference type="NCBIfam" id="TIGR00305">
    <property type="entry name" value="putative toxin-antitoxin system toxin component, PIN family"/>
    <property type="match status" value="1"/>
</dbReference>
<dbReference type="STRING" id="1454001.AW08_03441"/>
<dbReference type="Gene3D" id="3.40.50.1010">
    <property type="entry name" value="5'-nuclease"/>
    <property type="match status" value="1"/>
</dbReference>
<dbReference type="EMBL" id="JFAX01000027">
    <property type="protein sequence ID" value="EXI65169.1"/>
    <property type="molecule type" value="Genomic_DNA"/>
</dbReference>
<dbReference type="PANTHER" id="PTHR34610:SF4">
    <property type="entry name" value="SLL8027 PROTEIN"/>
    <property type="match status" value="1"/>
</dbReference>
<dbReference type="SUPFAM" id="SSF88723">
    <property type="entry name" value="PIN domain-like"/>
    <property type="match status" value="1"/>
</dbReference>